<evidence type="ECO:0000256" key="1">
    <source>
        <dbReference type="SAM" id="MobiDB-lite"/>
    </source>
</evidence>
<gene>
    <name evidence="2" type="ORF">Cvel_31545</name>
</gene>
<proteinExistence type="predicted"/>
<feature type="compositionally biased region" description="Basic and acidic residues" evidence="1">
    <location>
        <begin position="159"/>
        <end position="169"/>
    </location>
</feature>
<feature type="region of interest" description="Disordered" evidence="1">
    <location>
        <begin position="376"/>
        <end position="433"/>
    </location>
</feature>
<evidence type="ECO:0000313" key="2">
    <source>
        <dbReference type="EMBL" id="CEM47783.1"/>
    </source>
</evidence>
<reference evidence="2" key="1">
    <citation type="submission" date="2014-11" db="EMBL/GenBank/DDBJ databases">
        <authorList>
            <person name="Otto D Thomas"/>
            <person name="Naeem Raeece"/>
        </authorList>
    </citation>
    <scope>NUCLEOTIDE SEQUENCE</scope>
</reference>
<organism evidence="2">
    <name type="scientific">Chromera velia CCMP2878</name>
    <dbReference type="NCBI Taxonomy" id="1169474"/>
    <lineage>
        <taxon>Eukaryota</taxon>
        <taxon>Sar</taxon>
        <taxon>Alveolata</taxon>
        <taxon>Colpodellida</taxon>
        <taxon>Chromeraceae</taxon>
        <taxon>Chromera</taxon>
    </lineage>
</organism>
<sequence length="780" mass="81202">MKTETGGGVIFACSGVEPREGQTPVVVGSSSELGGWDASRGITLHRVKNPAFPGVWMSLPMFHSASCLPSSDRAPAFLTSALAAAAPTDGRSQDCCGFVWEPLGCGVREVGVVDGGLVLFGGRWGERETQVTPLTWDDMVLAQQHLKEDALPSVSPDFDTEKEKERGDMMEGEGEEGDMMDFDTEKQKEKEKEDPPEGDMMVAVATAETVSLSVSSVPSALSPSSPTFASLQGRRGKKGGQRRGFSQPVHCEAEFPAVLAPASENAGSSMLSADSAPFDGLSVCGGRPETSVSVSVRKRGNEVMEGANIDRFSYQALRFAPAVLKRREGVGGEKGDLLRGKTAESVNGLTGGYDSVSVPGLLVRESELACRDPLTEEQSVSVGCEGPKRRRLSSPSAPVSESQSGRGGGRAGKGQEPPERGPLPPRPSSRSLQGVWGCARVSGWSMAQVHCHLRHGEGRSAAAAAAGRKWRRQWKGFGRGEEKRVHRGGREGPTQKYSLSAWTGSVPLQGVHSEGARSVEGGVCVSTAAGARSARSVEGAASVSTVAFALGAKSVEGAAYVSTVAFALGARSVEGRVSVSTAANGANARSVEGRAYVNTVAFALSARIVEGKAFASMAESALRARSVEGRASVSTVAFALSARIAEGKVFASMAESALRARSVEGRVSVSTAASARSARSVEGRVSVSTVAFAISARSVEGRVSVSTAENAHSARSVEGRASVCTADGAGSARSVERQVFVSTATFARSARSVEGRASVFIEKILSTATSASSFFPLTPV</sequence>
<protein>
    <recommendedName>
        <fullName evidence="3">CBM20 domain-containing protein</fullName>
    </recommendedName>
</protein>
<name>A0A0G4HTM2_9ALVE</name>
<dbReference type="Gene3D" id="2.60.40.10">
    <property type="entry name" value="Immunoglobulins"/>
    <property type="match status" value="1"/>
</dbReference>
<evidence type="ECO:0008006" key="3">
    <source>
        <dbReference type="Google" id="ProtNLM"/>
    </source>
</evidence>
<feature type="compositionally biased region" description="Basic and acidic residues" evidence="1">
    <location>
        <begin position="183"/>
        <end position="195"/>
    </location>
</feature>
<feature type="non-terminal residue" evidence="2">
    <location>
        <position position="780"/>
    </location>
</feature>
<dbReference type="InterPro" id="IPR013784">
    <property type="entry name" value="Carb-bd-like_fold"/>
</dbReference>
<feature type="region of interest" description="Disordered" evidence="1">
    <location>
        <begin position="216"/>
        <end position="246"/>
    </location>
</feature>
<feature type="compositionally biased region" description="Low complexity" evidence="1">
    <location>
        <begin position="216"/>
        <end position="226"/>
    </location>
</feature>
<dbReference type="SUPFAM" id="SSF49452">
    <property type="entry name" value="Starch-binding domain-like"/>
    <property type="match status" value="1"/>
</dbReference>
<accession>A0A0G4HTM2</accession>
<dbReference type="GO" id="GO:0030246">
    <property type="term" value="F:carbohydrate binding"/>
    <property type="evidence" value="ECO:0007669"/>
    <property type="project" value="InterPro"/>
</dbReference>
<dbReference type="EMBL" id="CDMZ01003840">
    <property type="protein sequence ID" value="CEM47783.1"/>
    <property type="molecule type" value="Genomic_DNA"/>
</dbReference>
<dbReference type="AlphaFoldDB" id="A0A0G4HTM2"/>
<feature type="compositionally biased region" description="Low complexity" evidence="1">
    <location>
        <begin position="393"/>
        <end position="404"/>
    </location>
</feature>
<feature type="compositionally biased region" description="Acidic residues" evidence="1">
    <location>
        <begin position="170"/>
        <end position="182"/>
    </location>
</feature>
<dbReference type="InterPro" id="IPR013783">
    <property type="entry name" value="Ig-like_fold"/>
</dbReference>
<feature type="region of interest" description="Disordered" evidence="1">
    <location>
        <begin position="147"/>
        <end position="199"/>
    </location>
</feature>